<dbReference type="InterPro" id="IPR035093">
    <property type="entry name" value="RelE/ParE_toxin_dom_sf"/>
</dbReference>
<dbReference type="InterPro" id="IPR031552">
    <property type="entry name" value="ParE-like_toxin"/>
</dbReference>
<dbReference type="SUPFAM" id="SSF143011">
    <property type="entry name" value="RelE-like"/>
    <property type="match status" value="1"/>
</dbReference>
<dbReference type="Pfam" id="PF15781">
    <property type="entry name" value="ParE-like_toxin"/>
    <property type="match status" value="1"/>
</dbReference>
<dbReference type="Gene3D" id="3.30.2310.20">
    <property type="entry name" value="RelE-like"/>
    <property type="match status" value="1"/>
</dbReference>
<dbReference type="OrthoDB" id="5296677at2"/>
<name>A0A0M2EYB6_9GAMM</name>
<sequence>MCAEETGKNLEIYQSRRFEKKFASLTEQEQKTVDEQIEIIIDEPEIGERKKGDLNYLWVHKFYMSNQQYLLSYSWVDTKLEIYLLSLGSHENFYDDQKRHRKADLKLIK</sequence>
<protein>
    <submittedName>
        <fullName evidence="1">Addiction module toxin RelE</fullName>
    </submittedName>
</protein>
<accession>A0A0M2EYB6</accession>
<evidence type="ECO:0000313" key="1">
    <source>
        <dbReference type="EMBL" id="KGA31677.1"/>
    </source>
</evidence>
<evidence type="ECO:0000313" key="2">
    <source>
        <dbReference type="Proteomes" id="UP000029435"/>
    </source>
</evidence>
<proteinExistence type="predicted"/>
<organism evidence="1 2">
    <name type="scientific">Pectobacterium brasiliense</name>
    <dbReference type="NCBI Taxonomy" id="180957"/>
    <lineage>
        <taxon>Bacteria</taxon>
        <taxon>Pseudomonadati</taxon>
        <taxon>Pseudomonadota</taxon>
        <taxon>Gammaproteobacteria</taxon>
        <taxon>Enterobacterales</taxon>
        <taxon>Pectobacteriaceae</taxon>
        <taxon>Pectobacterium</taxon>
    </lineage>
</organism>
<comment type="caution">
    <text evidence="1">The sequence shown here is derived from an EMBL/GenBank/DDBJ whole genome shotgun (WGS) entry which is preliminary data.</text>
</comment>
<dbReference type="Proteomes" id="UP000029435">
    <property type="component" value="Unassembled WGS sequence"/>
</dbReference>
<dbReference type="RefSeq" id="WP_039317653.1">
    <property type="nucleotide sequence ID" value="NZ_JACGFD010000001.1"/>
</dbReference>
<gene>
    <name evidence="1" type="ORF">KU74_20230</name>
</gene>
<reference evidence="1 2" key="1">
    <citation type="submission" date="2014-08" db="EMBL/GenBank/DDBJ databases">
        <title>Genome sequences of NCPPB Pectobacterium isolates.</title>
        <authorList>
            <person name="Glover R.H."/>
            <person name="Sapp M."/>
            <person name="Elphinstone J."/>
        </authorList>
    </citation>
    <scope>NUCLEOTIDE SEQUENCE [LARGE SCALE GENOMIC DNA]</scope>
    <source>
        <strain evidence="1 2">LMG 21372</strain>
    </source>
</reference>
<dbReference type="AlphaFoldDB" id="A0A0M2EYB6"/>
<dbReference type="EMBL" id="JQOD01000009">
    <property type="protein sequence ID" value="KGA31677.1"/>
    <property type="molecule type" value="Genomic_DNA"/>
</dbReference>